<comment type="caution">
    <text evidence="3">The sequence shown here is derived from an EMBL/GenBank/DDBJ whole genome shotgun (WGS) entry which is preliminary data.</text>
</comment>
<dbReference type="PROSITE" id="PS01047">
    <property type="entry name" value="HMA_1"/>
    <property type="match status" value="1"/>
</dbReference>
<dbReference type="RefSeq" id="WP_289842359.1">
    <property type="nucleotide sequence ID" value="NZ_CATKSH010000001.1"/>
</dbReference>
<protein>
    <submittedName>
        <fullName evidence="3">Heavy-metal-associated domain-containing protein</fullName>
    </submittedName>
</protein>
<dbReference type="SUPFAM" id="SSF55008">
    <property type="entry name" value="HMA, heavy metal-associated domain"/>
    <property type="match status" value="1"/>
</dbReference>
<dbReference type="PANTHER" id="PTHR46594:SF4">
    <property type="entry name" value="P-TYPE CATION-TRANSPORTING ATPASE"/>
    <property type="match status" value="1"/>
</dbReference>
<evidence type="ECO:0000256" key="1">
    <source>
        <dbReference type="ARBA" id="ARBA00022723"/>
    </source>
</evidence>
<dbReference type="PRINTS" id="PR00942">
    <property type="entry name" value="CUATPASEI"/>
</dbReference>
<dbReference type="InterPro" id="IPR006121">
    <property type="entry name" value="HMA_dom"/>
</dbReference>
<dbReference type="PROSITE" id="PS50846">
    <property type="entry name" value="HMA_2"/>
    <property type="match status" value="1"/>
</dbReference>
<accession>A0AA35V7I6</accession>
<dbReference type="Pfam" id="PF00403">
    <property type="entry name" value="HMA"/>
    <property type="match status" value="1"/>
</dbReference>
<feature type="domain" description="HMA" evidence="2">
    <location>
        <begin position="3"/>
        <end position="69"/>
    </location>
</feature>
<evidence type="ECO:0000259" key="2">
    <source>
        <dbReference type="PROSITE" id="PS50846"/>
    </source>
</evidence>
<dbReference type="InterPro" id="IPR017969">
    <property type="entry name" value="Heavy-metal-associated_CS"/>
</dbReference>
<reference evidence="3" key="1">
    <citation type="submission" date="2023-03" db="EMBL/GenBank/DDBJ databases">
        <authorList>
            <person name="Cleenwerck I."/>
        </authorList>
    </citation>
    <scope>NUCLEOTIDE SEQUENCE</scope>
    <source>
        <strain evidence="3">LMG 32879</strain>
    </source>
</reference>
<evidence type="ECO:0000313" key="3">
    <source>
        <dbReference type="EMBL" id="CAI9119323.1"/>
    </source>
</evidence>
<proteinExistence type="predicted"/>
<dbReference type="PANTHER" id="PTHR46594">
    <property type="entry name" value="P-TYPE CATION-TRANSPORTING ATPASE"/>
    <property type="match status" value="1"/>
</dbReference>
<keyword evidence="1" id="KW-0479">Metal-binding</keyword>
<sequence>MTETAYLKVEGMHCDGCSSKLRKALEAEPGVREADVLLEGGKVTVYFDPAVADPRKFVGVVEELGFDVVP</sequence>
<dbReference type="AlphaFoldDB" id="A0AA35V7I6"/>
<evidence type="ECO:0000313" key="4">
    <source>
        <dbReference type="Proteomes" id="UP001176960"/>
    </source>
</evidence>
<dbReference type="CDD" id="cd00371">
    <property type="entry name" value="HMA"/>
    <property type="match status" value="1"/>
</dbReference>
<keyword evidence="4" id="KW-1185">Reference proteome</keyword>
<gene>
    <name evidence="3" type="ORF">LMG32879_000136</name>
</gene>
<dbReference type="GO" id="GO:0046872">
    <property type="term" value="F:metal ion binding"/>
    <property type="evidence" value="ECO:0007669"/>
    <property type="project" value="UniProtKB-KW"/>
</dbReference>
<dbReference type="EMBL" id="CATKSH010000001">
    <property type="protein sequence ID" value="CAI9119323.1"/>
    <property type="molecule type" value="Genomic_DNA"/>
</dbReference>
<dbReference type="InterPro" id="IPR036163">
    <property type="entry name" value="HMA_dom_sf"/>
</dbReference>
<dbReference type="Gene3D" id="3.30.70.100">
    <property type="match status" value="1"/>
</dbReference>
<organism evidence="3 4">
    <name type="scientific">Brytella acorum</name>
    <dbReference type="NCBI Taxonomy" id="2959299"/>
    <lineage>
        <taxon>Bacteria</taxon>
        <taxon>Pseudomonadati</taxon>
        <taxon>Pseudomonadota</taxon>
        <taxon>Alphaproteobacteria</taxon>
        <taxon>Acetobacterales</taxon>
        <taxon>Acetobacteraceae</taxon>
        <taxon>Brytella</taxon>
    </lineage>
</organism>
<dbReference type="FunFam" id="3.30.70.100:FF:000001">
    <property type="entry name" value="ATPase copper transporting beta"/>
    <property type="match status" value="1"/>
</dbReference>
<name>A0AA35V7I6_9PROT</name>
<dbReference type="Proteomes" id="UP001176960">
    <property type="component" value="Unassembled WGS sequence"/>
</dbReference>